<reference evidence="7" key="1">
    <citation type="submission" date="2019-03" db="EMBL/GenBank/DDBJ databases">
        <title>Long read genome sequence of the mycoparasitic Pythium oligandrum ATCC 38472 isolated from sugarbeet rhizosphere.</title>
        <authorList>
            <person name="Gaulin E."/>
        </authorList>
    </citation>
    <scope>NUCLEOTIDE SEQUENCE</scope>
    <source>
        <strain evidence="7">ATCC 38472_TT</strain>
    </source>
</reference>
<evidence type="ECO:0000256" key="5">
    <source>
        <dbReference type="ARBA" id="ARBA00022840"/>
    </source>
</evidence>
<accession>A0A8K1FFY5</accession>
<evidence type="ECO:0000259" key="6">
    <source>
        <dbReference type="PROSITE" id="PS50011"/>
    </source>
</evidence>
<keyword evidence="4" id="KW-0418">Kinase</keyword>
<dbReference type="EMBL" id="SPLM01000112">
    <property type="protein sequence ID" value="TMW58142.1"/>
    <property type="molecule type" value="Genomic_DNA"/>
</dbReference>
<proteinExistence type="predicted"/>
<dbReference type="GO" id="GO:0005634">
    <property type="term" value="C:nucleus"/>
    <property type="evidence" value="ECO:0007669"/>
    <property type="project" value="TreeGrafter"/>
</dbReference>
<name>A0A8K1FFY5_PYTOL</name>
<evidence type="ECO:0000256" key="4">
    <source>
        <dbReference type="ARBA" id="ARBA00022777"/>
    </source>
</evidence>
<evidence type="ECO:0000313" key="8">
    <source>
        <dbReference type="Proteomes" id="UP000794436"/>
    </source>
</evidence>
<evidence type="ECO:0000256" key="3">
    <source>
        <dbReference type="ARBA" id="ARBA00022741"/>
    </source>
</evidence>
<keyword evidence="5" id="KW-0067">ATP-binding</keyword>
<organism evidence="7 8">
    <name type="scientific">Pythium oligandrum</name>
    <name type="common">Mycoparasitic fungus</name>
    <dbReference type="NCBI Taxonomy" id="41045"/>
    <lineage>
        <taxon>Eukaryota</taxon>
        <taxon>Sar</taxon>
        <taxon>Stramenopiles</taxon>
        <taxon>Oomycota</taxon>
        <taxon>Peronosporomycetes</taxon>
        <taxon>Pythiales</taxon>
        <taxon>Pythiaceae</taxon>
        <taxon>Pythium</taxon>
    </lineage>
</organism>
<keyword evidence="1" id="KW-0723">Serine/threonine-protein kinase</keyword>
<dbReference type="PANTHER" id="PTHR24345:SF91">
    <property type="entry name" value="SERINE_THREONINE-PROTEIN KINASE PLK4"/>
    <property type="match status" value="1"/>
</dbReference>
<dbReference type="Gene3D" id="1.10.510.10">
    <property type="entry name" value="Transferase(Phosphotransferase) domain 1"/>
    <property type="match status" value="1"/>
</dbReference>
<dbReference type="OrthoDB" id="10252171at2759"/>
<dbReference type="GO" id="GO:0005524">
    <property type="term" value="F:ATP binding"/>
    <property type="evidence" value="ECO:0007669"/>
    <property type="project" value="UniProtKB-KW"/>
</dbReference>
<dbReference type="FunFam" id="1.10.510.10:FF:000753">
    <property type="entry name" value="CAMK/CAMKL protein kinase"/>
    <property type="match status" value="1"/>
</dbReference>
<keyword evidence="3" id="KW-0547">Nucleotide-binding</keyword>
<dbReference type="PANTHER" id="PTHR24345">
    <property type="entry name" value="SERINE/THREONINE-PROTEIN KINASE PLK"/>
    <property type="match status" value="1"/>
</dbReference>
<evidence type="ECO:0000256" key="2">
    <source>
        <dbReference type="ARBA" id="ARBA00022679"/>
    </source>
</evidence>
<dbReference type="PROSITE" id="PS50011">
    <property type="entry name" value="PROTEIN_KINASE_DOM"/>
    <property type="match status" value="1"/>
</dbReference>
<protein>
    <recommendedName>
        <fullName evidence="6">Protein kinase domain-containing protein</fullName>
    </recommendedName>
</protein>
<comment type="caution">
    <text evidence="7">The sequence shown here is derived from an EMBL/GenBank/DDBJ whole genome shotgun (WGS) entry which is preliminary data.</text>
</comment>
<dbReference type="SUPFAM" id="SSF56112">
    <property type="entry name" value="Protein kinase-like (PK-like)"/>
    <property type="match status" value="1"/>
</dbReference>
<keyword evidence="8" id="KW-1185">Reference proteome</keyword>
<dbReference type="InterPro" id="IPR011009">
    <property type="entry name" value="Kinase-like_dom_sf"/>
</dbReference>
<dbReference type="GO" id="GO:0004674">
    <property type="term" value="F:protein serine/threonine kinase activity"/>
    <property type="evidence" value="ECO:0007669"/>
    <property type="project" value="UniProtKB-KW"/>
</dbReference>
<gene>
    <name evidence="7" type="ORF">Poli38472_011730</name>
</gene>
<evidence type="ECO:0000313" key="7">
    <source>
        <dbReference type="EMBL" id="TMW58142.1"/>
    </source>
</evidence>
<dbReference type="InterPro" id="IPR000719">
    <property type="entry name" value="Prot_kinase_dom"/>
</dbReference>
<dbReference type="Pfam" id="PF00069">
    <property type="entry name" value="Pkinase"/>
    <property type="match status" value="1"/>
</dbReference>
<evidence type="ECO:0000256" key="1">
    <source>
        <dbReference type="ARBA" id="ARBA00022527"/>
    </source>
</evidence>
<dbReference type="Proteomes" id="UP000794436">
    <property type="component" value="Unassembled WGS sequence"/>
</dbReference>
<feature type="domain" description="Protein kinase" evidence="6">
    <location>
        <begin position="20"/>
        <end position="291"/>
    </location>
</feature>
<keyword evidence="2" id="KW-0808">Transferase</keyword>
<sequence length="293" mass="32545">MTDMFAAQVEAALEAHVQPYRVRRRLTNALYGVIFECELVNGRPGSSVAAKCVSLHQADAARKQQKARKMDDPWQERRVVSQLIGNGGHRHVLQCYDEFVHDNMMVFVMEYCPGGDLYEYMSAMPNGTLPEPQALRFMRQVVSGVHFLHQNGIAHRDLSLENILLRNGVCKIADFGLSIPAHQTSSEVAGKEYYMAPEVVAEKNYDPCLADVWSMGIMLFILLTGSPLLPLASASQRGFAALSLHGIVPVLAAWGVQSQFSAEIVDLLSRMLQVEPTHRISVSEILNHPVMQA</sequence>
<dbReference type="AlphaFoldDB" id="A0A8K1FFY5"/>